<dbReference type="InterPro" id="IPR036265">
    <property type="entry name" value="HIT-like_sf"/>
</dbReference>
<dbReference type="Proteomes" id="UP001589609">
    <property type="component" value="Unassembled WGS sequence"/>
</dbReference>
<dbReference type="Pfam" id="PF01230">
    <property type="entry name" value="HIT"/>
    <property type="match status" value="1"/>
</dbReference>
<dbReference type="InterPro" id="IPR019808">
    <property type="entry name" value="Histidine_triad_CS"/>
</dbReference>
<dbReference type="InterPro" id="IPR001310">
    <property type="entry name" value="Histidine_triad_HIT"/>
</dbReference>
<feature type="short sequence motif" description="Histidine triad motif" evidence="1">
    <location>
        <begin position="101"/>
        <end position="105"/>
    </location>
</feature>
<dbReference type="InterPro" id="IPR011146">
    <property type="entry name" value="HIT-like"/>
</dbReference>
<dbReference type="GO" id="GO:0032259">
    <property type="term" value="P:methylation"/>
    <property type="evidence" value="ECO:0007669"/>
    <property type="project" value="UniProtKB-KW"/>
</dbReference>
<organism evidence="3 4">
    <name type="scientific">Ectobacillus funiculus</name>
    <dbReference type="NCBI Taxonomy" id="137993"/>
    <lineage>
        <taxon>Bacteria</taxon>
        <taxon>Bacillati</taxon>
        <taxon>Bacillota</taxon>
        <taxon>Bacilli</taxon>
        <taxon>Bacillales</taxon>
        <taxon>Bacillaceae</taxon>
        <taxon>Ectobacillus</taxon>
    </lineage>
</organism>
<keyword evidence="4" id="KW-1185">Reference proteome</keyword>
<dbReference type="Gene3D" id="3.30.428.10">
    <property type="entry name" value="HIT-like"/>
    <property type="match status" value="1"/>
</dbReference>
<dbReference type="GO" id="GO:0008168">
    <property type="term" value="F:methyltransferase activity"/>
    <property type="evidence" value="ECO:0007669"/>
    <property type="project" value="UniProtKB-KW"/>
</dbReference>
<dbReference type="PROSITE" id="PS51084">
    <property type="entry name" value="HIT_2"/>
    <property type="match status" value="1"/>
</dbReference>
<feature type="domain" description="HIT" evidence="2">
    <location>
        <begin position="9"/>
        <end position="116"/>
    </location>
</feature>
<dbReference type="SUPFAM" id="SSF54197">
    <property type="entry name" value="HIT-like"/>
    <property type="match status" value="1"/>
</dbReference>
<dbReference type="PANTHER" id="PTHR46648">
    <property type="entry name" value="HIT FAMILY PROTEIN 1"/>
    <property type="match status" value="1"/>
</dbReference>
<dbReference type="EC" id="2.1.1.-" evidence="3"/>
<dbReference type="PRINTS" id="PR00332">
    <property type="entry name" value="HISTRIAD"/>
</dbReference>
<dbReference type="InterPro" id="IPR039384">
    <property type="entry name" value="HINT"/>
</dbReference>
<keyword evidence="3" id="KW-0808">Transferase</keyword>
<dbReference type="PROSITE" id="PS00892">
    <property type="entry name" value="HIT_1"/>
    <property type="match status" value="1"/>
</dbReference>
<protein>
    <submittedName>
        <fullName evidence="3">HIT family protein</fullName>
        <ecNumber evidence="3">2.1.1.-</ecNumber>
    </submittedName>
</protein>
<name>A0ABV5WKH2_9BACI</name>
<sequence length="144" mass="15947">MTHNPDNCIFCKIIEGTIPCAKVYEDEQVLAFLDISQSTKGHTLVIPKVHKQDVFALTPDIAAHLFSVVPGIAKAIQMEYGATGFNLLNNSGEQAGQTVFHFHLHLLPRYSKNDGFKSTLVSFQNEYTANVLQEMAGAIARRIE</sequence>
<evidence type="ECO:0000313" key="4">
    <source>
        <dbReference type="Proteomes" id="UP001589609"/>
    </source>
</evidence>
<gene>
    <name evidence="3" type="ORF">ACFFMS_22820</name>
</gene>
<accession>A0ABV5WKH2</accession>
<comment type="caution">
    <text evidence="3">The sequence shown here is derived from an EMBL/GenBank/DDBJ whole genome shotgun (WGS) entry which is preliminary data.</text>
</comment>
<evidence type="ECO:0000256" key="1">
    <source>
        <dbReference type="PROSITE-ProRule" id="PRU00464"/>
    </source>
</evidence>
<dbReference type="PANTHER" id="PTHR46648:SF1">
    <property type="entry name" value="ADENOSINE 5'-MONOPHOSPHORAMIDASE HNT1"/>
    <property type="match status" value="1"/>
</dbReference>
<dbReference type="CDD" id="cd01277">
    <property type="entry name" value="HINT_subgroup"/>
    <property type="match status" value="1"/>
</dbReference>
<proteinExistence type="predicted"/>
<evidence type="ECO:0000259" key="2">
    <source>
        <dbReference type="PROSITE" id="PS51084"/>
    </source>
</evidence>
<dbReference type="EMBL" id="JBHMAF010000187">
    <property type="protein sequence ID" value="MFB9761087.1"/>
    <property type="molecule type" value="Genomic_DNA"/>
</dbReference>
<evidence type="ECO:0000313" key="3">
    <source>
        <dbReference type="EMBL" id="MFB9761087.1"/>
    </source>
</evidence>
<keyword evidence="3" id="KW-0489">Methyltransferase</keyword>
<reference evidence="3 4" key="1">
    <citation type="submission" date="2024-09" db="EMBL/GenBank/DDBJ databases">
        <authorList>
            <person name="Sun Q."/>
            <person name="Mori K."/>
        </authorList>
    </citation>
    <scope>NUCLEOTIDE SEQUENCE [LARGE SCALE GENOMIC DNA]</scope>
    <source>
        <strain evidence="3 4">JCM 11201</strain>
    </source>
</reference>
<dbReference type="RefSeq" id="WP_379951325.1">
    <property type="nucleotide sequence ID" value="NZ_JBHMAF010000187.1"/>
</dbReference>